<comment type="caution">
    <text evidence="2">The sequence shown here is derived from an EMBL/GenBank/DDBJ whole genome shotgun (WGS) entry which is preliminary data.</text>
</comment>
<dbReference type="Proteomes" id="UP000177174">
    <property type="component" value="Unassembled WGS sequence"/>
</dbReference>
<keyword evidence="1" id="KW-1133">Transmembrane helix</keyword>
<keyword evidence="1" id="KW-0812">Transmembrane</keyword>
<proteinExistence type="predicted"/>
<dbReference type="EMBL" id="MHJH01000012">
    <property type="protein sequence ID" value="OGY64816.1"/>
    <property type="molecule type" value="Genomic_DNA"/>
</dbReference>
<accession>A0A1G1ZL02</accession>
<sequence length="261" mass="27768">MKGFTLFEILLYVGIFALVAGLFTGILLVVTRIQASQTALLEVNGQLNFAIQTIQRLVRSSSNVDVEAGKSLTSIRLRVADPAKDPTLILVSNGAVEIKEGSAASSTLTTSSVVADSLQFIKYTNYPGHDSVQIDLTLSYNTTNPQGMVSRTIRSAIGRASAATFDSTLVPGSTTYDVGQTGARWRDGYFSGSVDIDGGLIVGSNASNDYLQFDKSGSGAPTSGDCSADSQRGRFYVETTNNRLYICNGAARGWDYVALTN</sequence>
<gene>
    <name evidence="2" type="ORF">A3E64_00035</name>
</gene>
<protein>
    <recommendedName>
        <fullName evidence="4">Type II secretion system protein</fullName>
    </recommendedName>
</protein>
<evidence type="ECO:0008006" key="4">
    <source>
        <dbReference type="Google" id="ProtNLM"/>
    </source>
</evidence>
<keyword evidence="1" id="KW-0472">Membrane</keyword>
<evidence type="ECO:0000256" key="1">
    <source>
        <dbReference type="SAM" id="Phobius"/>
    </source>
</evidence>
<evidence type="ECO:0000313" key="3">
    <source>
        <dbReference type="Proteomes" id="UP000177174"/>
    </source>
</evidence>
<organism evidence="2 3">
    <name type="scientific">Candidatus Harrisonbacteria bacterium RIFCSPHIGHO2_12_FULL_48_16</name>
    <dbReference type="NCBI Taxonomy" id="1798405"/>
    <lineage>
        <taxon>Bacteria</taxon>
        <taxon>Candidatus Harrisoniibacteriota</taxon>
    </lineage>
</organism>
<reference evidence="2 3" key="1">
    <citation type="journal article" date="2016" name="Nat. Commun.">
        <title>Thousands of microbial genomes shed light on interconnected biogeochemical processes in an aquifer system.</title>
        <authorList>
            <person name="Anantharaman K."/>
            <person name="Brown C.T."/>
            <person name="Hug L.A."/>
            <person name="Sharon I."/>
            <person name="Castelle C.J."/>
            <person name="Probst A.J."/>
            <person name="Thomas B.C."/>
            <person name="Singh A."/>
            <person name="Wilkins M.J."/>
            <person name="Karaoz U."/>
            <person name="Brodie E.L."/>
            <person name="Williams K.H."/>
            <person name="Hubbard S.S."/>
            <person name="Banfield J.F."/>
        </authorList>
    </citation>
    <scope>NUCLEOTIDE SEQUENCE [LARGE SCALE GENOMIC DNA]</scope>
</reference>
<dbReference type="STRING" id="1798405.A3E64_00035"/>
<dbReference type="AlphaFoldDB" id="A0A1G1ZL02"/>
<feature type="transmembrane region" description="Helical" evidence="1">
    <location>
        <begin position="9"/>
        <end position="30"/>
    </location>
</feature>
<name>A0A1G1ZL02_9BACT</name>
<evidence type="ECO:0000313" key="2">
    <source>
        <dbReference type="EMBL" id="OGY64816.1"/>
    </source>
</evidence>